<reference evidence="3" key="2">
    <citation type="submission" date="2020-04" db="EMBL/GenBank/DDBJ databases">
        <authorList>
            <consortium name="NCBI Genome Project"/>
        </authorList>
    </citation>
    <scope>NUCLEOTIDE SEQUENCE</scope>
    <source>
        <strain evidence="3">CBS 304.34</strain>
    </source>
</reference>
<dbReference type="EMBL" id="MU003704">
    <property type="protein sequence ID" value="KAF2807774.1"/>
    <property type="molecule type" value="Genomic_DNA"/>
</dbReference>
<dbReference type="AlphaFoldDB" id="A0A6A6YIF3"/>
<organism evidence="1">
    <name type="scientific">Mytilinidion resinicola</name>
    <dbReference type="NCBI Taxonomy" id="574789"/>
    <lineage>
        <taxon>Eukaryota</taxon>
        <taxon>Fungi</taxon>
        <taxon>Dikarya</taxon>
        <taxon>Ascomycota</taxon>
        <taxon>Pezizomycotina</taxon>
        <taxon>Dothideomycetes</taxon>
        <taxon>Pleosporomycetidae</taxon>
        <taxon>Mytilinidiales</taxon>
        <taxon>Mytilinidiaceae</taxon>
        <taxon>Mytilinidion</taxon>
    </lineage>
</organism>
<sequence length="202" mass="22618">MFTVQPAITKYHTSLYNFHLADLRDLTDSHLAAINEAEAMAIPQSNNPTPPLTEQFTELNTSLTSLTAGIDSFFEGLPAIHAVDSRPYPDPNRHFKAYVRTTLTTLKPYLDVHRGVMRALASTLRDCEQSRGSEISRQQVDDLEKLVKEMGEVASVMHRTFGYPTVSRSKGMVVESLKGVQQSVKREQELVKVLLEEGNVKD</sequence>
<protein>
    <submittedName>
        <fullName evidence="1 3">Uncharacterized protein</fullName>
    </submittedName>
</protein>
<proteinExistence type="predicted"/>
<evidence type="ECO:0000313" key="3">
    <source>
        <dbReference type="RefSeq" id="XP_033574738.1"/>
    </source>
</evidence>
<dbReference type="RefSeq" id="XP_033574738.1">
    <property type="nucleotide sequence ID" value="XM_033728221.1"/>
</dbReference>
<reference evidence="1 3" key="1">
    <citation type="journal article" date="2020" name="Stud. Mycol.">
        <title>101 Dothideomycetes genomes: a test case for predicting lifestyles and emergence of pathogens.</title>
        <authorList>
            <person name="Haridas S."/>
            <person name="Albert R."/>
            <person name="Binder M."/>
            <person name="Bloem J."/>
            <person name="Labutti K."/>
            <person name="Salamov A."/>
            <person name="Andreopoulos B."/>
            <person name="Baker S."/>
            <person name="Barry K."/>
            <person name="Bills G."/>
            <person name="Bluhm B."/>
            <person name="Cannon C."/>
            <person name="Castanera R."/>
            <person name="Culley D."/>
            <person name="Daum C."/>
            <person name="Ezra D."/>
            <person name="Gonzalez J."/>
            <person name="Henrissat B."/>
            <person name="Kuo A."/>
            <person name="Liang C."/>
            <person name="Lipzen A."/>
            <person name="Lutzoni F."/>
            <person name="Magnuson J."/>
            <person name="Mondo S."/>
            <person name="Nolan M."/>
            <person name="Ohm R."/>
            <person name="Pangilinan J."/>
            <person name="Park H.-J."/>
            <person name="Ramirez L."/>
            <person name="Alfaro M."/>
            <person name="Sun H."/>
            <person name="Tritt A."/>
            <person name="Yoshinaga Y."/>
            <person name="Zwiers L.-H."/>
            <person name="Turgeon B."/>
            <person name="Goodwin S."/>
            <person name="Spatafora J."/>
            <person name="Crous P."/>
            <person name="Grigoriev I."/>
        </authorList>
    </citation>
    <scope>NUCLEOTIDE SEQUENCE</scope>
    <source>
        <strain evidence="1 3">CBS 304.34</strain>
    </source>
</reference>
<gene>
    <name evidence="1 3" type="ORF">BDZ99DRAFT_572674</name>
</gene>
<dbReference type="OrthoDB" id="10378414at2759"/>
<accession>A0A6A6YIF3</accession>
<dbReference type="GeneID" id="54469114"/>
<keyword evidence="2" id="KW-1185">Reference proteome</keyword>
<reference evidence="3" key="3">
    <citation type="submission" date="2025-04" db="UniProtKB">
        <authorList>
            <consortium name="RefSeq"/>
        </authorList>
    </citation>
    <scope>IDENTIFICATION</scope>
    <source>
        <strain evidence="3">CBS 304.34</strain>
    </source>
</reference>
<evidence type="ECO:0000313" key="1">
    <source>
        <dbReference type="EMBL" id="KAF2807774.1"/>
    </source>
</evidence>
<evidence type="ECO:0000313" key="2">
    <source>
        <dbReference type="Proteomes" id="UP000504636"/>
    </source>
</evidence>
<name>A0A6A6YIF3_9PEZI</name>
<dbReference type="Proteomes" id="UP000504636">
    <property type="component" value="Unplaced"/>
</dbReference>